<evidence type="ECO:0000256" key="5">
    <source>
        <dbReference type="PROSITE-ProRule" id="PRU00560"/>
    </source>
</evidence>
<dbReference type="AlphaFoldDB" id="S2VZH0"/>
<reference evidence="7 8" key="1">
    <citation type="submission" date="2013-04" db="EMBL/GenBank/DDBJ databases">
        <title>The Genome Sequence of Propionimicrobium lymphophilum ACS-093-V-SCH5.</title>
        <authorList>
            <consortium name="The Broad Institute Genomics Platform"/>
            <person name="Earl A."/>
            <person name="Ward D."/>
            <person name="Feldgarden M."/>
            <person name="Gevers D."/>
            <person name="Saerens B."/>
            <person name="Vaneechoutte M."/>
            <person name="Walker B."/>
            <person name="Young S."/>
            <person name="Zeng Q."/>
            <person name="Gargeya S."/>
            <person name="Fitzgerald M."/>
            <person name="Haas B."/>
            <person name="Abouelleil A."/>
            <person name="Allen A.W."/>
            <person name="Alvarado L."/>
            <person name="Arachchi H.M."/>
            <person name="Berlin A.M."/>
            <person name="Chapman S.B."/>
            <person name="Gainer-Dewar J."/>
            <person name="Goldberg J."/>
            <person name="Griggs A."/>
            <person name="Gujja S."/>
            <person name="Hansen M."/>
            <person name="Howarth C."/>
            <person name="Imamovic A."/>
            <person name="Ireland A."/>
            <person name="Larimer J."/>
            <person name="McCowan C."/>
            <person name="Murphy C."/>
            <person name="Pearson M."/>
            <person name="Poon T.W."/>
            <person name="Priest M."/>
            <person name="Roberts A."/>
            <person name="Saif S."/>
            <person name="Shea T."/>
            <person name="Sisk P."/>
            <person name="Sykes S."/>
            <person name="Wortman J."/>
            <person name="Nusbaum C."/>
            <person name="Birren B."/>
        </authorList>
    </citation>
    <scope>NUCLEOTIDE SEQUENCE [LARGE SCALE GENOMIC DNA]</scope>
    <source>
        <strain evidence="7 8">ACS-093-V-SCH5</strain>
    </source>
</reference>
<keyword evidence="1 5" id="KW-0547">Nucleotide-binding</keyword>
<keyword evidence="2 5" id="KW-0378">Hydrolase</keyword>
<dbReference type="RefSeq" id="WP_016456611.1">
    <property type="nucleotide sequence ID" value="NZ_KE150269.1"/>
</dbReference>
<evidence type="ECO:0000256" key="2">
    <source>
        <dbReference type="ARBA" id="ARBA00022801"/>
    </source>
</evidence>
<dbReference type="Gene3D" id="3.40.50.300">
    <property type="entry name" value="P-loop containing nucleotide triphosphate hydrolases"/>
    <property type="match status" value="3"/>
</dbReference>
<dbReference type="GO" id="GO:0003677">
    <property type="term" value="F:DNA binding"/>
    <property type="evidence" value="ECO:0007669"/>
    <property type="project" value="InterPro"/>
</dbReference>
<evidence type="ECO:0000256" key="3">
    <source>
        <dbReference type="ARBA" id="ARBA00022806"/>
    </source>
</evidence>
<dbReference type="STRING" id="883161.HMPREF9306_01805"/>
<dbReference type="Proteomes" id="UP000014417">
    <property type="component" value="Unassembled WGS sequence"/>
</dbReference>
<protein>
    <recommendedName>
        <fullName evidence="6">UvrD-like helicase ATP-binding domain-containing protein</fullName>
    </recommendedName>
</protein>
<feature type="binding site" evidence="5">
    <location>
        <begin position="224"/>
        <end position="231"/>
    </location>
    <ligand>
        <name>ATP</name>
        <dbReference type="ChEBI" id="CHEBI:30616"/>
    </ligand>
</feature>
<dbReference type="HOGENOM" id="CLU_010312_3_1_11"/>
<dbReference type="InterPro" id="IPR027417">
    <property type="entry name" value="P-loop_NTPase"/>
</dbReference>
<organism evidence="7 8">
    <name type="scientific">Propionimicrobium lymphophilum ACS-093-V-SCH5</name>
    <dbReference type="NCBI Taxonomy" id="883161"/>
    <lineage>
        <taxon>Bacteria</taxon>
        <taxon>Bacillati</taxon>
        <taxon>Actinomycetota</taxon>
        <taxon>Actinomycetes</taxon>
        <taxon>Propionibacteriales</taxon>
        <taxon>Propionibacteriaceae</taxon>
        <taxon>Propionimicrobium</taxon>
    </lineage>
</organism>
<feature type="domain" description="UvrD-like helicase ATP-binding" evidence="6">
    <location>
        <begin position="203"/>
        <end position="600"/>
    </location>
</feature>
<proteinExistence type="predicted"/>
<keyword evidence="4 5" id="KW-0067">ATP-binding</keyword>
<dbReference type="InterPro" id="IPR000212">
    <property type="entry name" value="DNA_helicase_UvrD/REP"/>
</dbReference>
<evidence type="ECO:0000256" key="1">
    <source>
        <dbReference type="ARBA" id="ARBA00022741"/>
    </source>
</evidence>
<dbReference type="GO" id="GO:0043138">
    <property type="term" value="F:3'-5' DNA helicase activity"/>
    <property type="evidence" value="ECO:0007669"/>
    <property type="project" value="UniProtKB-EC"/>
</dbReference>
<dbReference type="PROSITE" id="PS51198">
    <property type="entry name" value="UVRD_HELICASE_ATP_BIND"/>
    <property type="match status" value="1"/>
</dbReference>
<dbReference type="GO" id="GO:0016887">
    <property type="term" value="F:ATP hydrolysis activity"/>
    <property type="evidence" value="ECO:0007669"/>
    <property type="project" value="RHEA"/>
</dbReference>
<keyword evidence="3 5" id="KW-0347">Helicase</keyword>
<accession>S2VZH0</accession>
<gene>
    <name evidence="7" type="ORF">HMPREF9306_01805</name>
</gene>
<keyword evidence="8" id="KW-1185">Reference proteome</keyword>
<evidence type="ECO:0000313" key="8">
    <source>
        <dbReference type="Proteomes" id="UP000014417"/>
    </source>
</evidence>
<dbReference type="EMBL" id="AGZR01000009">
    <property type="protein sequence ID" value="EPD32236.1"/>
    <property type="molecule type" value="Genomic_DNA"/>
</dbReference>
<dbReference type="PANTHER" id="PTHR11070:SF45">
    <property type="entry name" value="DNA 3'-5' HELICASE"/>
    <property type="match status" value="1"/>
</dbReference>
<dbReference type="PANTHER" id="PTHR11070">
    <property type="entry name" value="UVRD / RECB / PCRA DNA HELICASE FAMILY MEMBER"/>
    <property type="match status" value="1"/>
</dbReference>
<name>S2VZH0_9ACTN</name>
<dbReference type="PATRIC" id="fig|883161.3.peg.1792"/>
<dbReference type="SUPFAM" id="SSF52540">
    <property type="entry name" value="P-loop containing nucleoside triphosphate hydrolases"/>
    <property type="match status" value="1"/>
</dbReference>
<dbReference type="GO" id="GO:0000725">
    <property type="term" value="P:recombinational repair"/>
    <property type="evidence" value="ECO:0007669"/>
    <property type="project" value="TreeGrafter"/>
</dbReference>
<evidence type="ECO:0000313" key="7">
    <source>
        <dbReference type="EMBL" id="EPD32236.1"/>
    </source>
</evidence>
<dbReference type="InterPro" id="IPR014016">
    <property type="entry name" value="UvrD-like_ATP-bd"/>
</dbReference>
<dbReference type="GO" id="GO:0005524">
    <property type="term" value="F:ATP binding"/>
    <property type="evidence" value="ECO:0007669"/>
    <property type="project" value="UniProtKB-UniRule"/>
</dbReference>
<sequence>MSSEIDTVNGEASASDAADILTKELAKEQKHVDRVYEQLDVLTESARNVEAEAEAKFKTDRSDWMREEDGTAIFERDAFAYQAAKRLAVLDAEHDGLVFGRLDLTEEEIRYIGRLGVRDDDYEPLVIDWRAPAAEPFYRATASNPMEVVRRRVLRCRGEKVVGIEDDLLDESAGDDLVVIGEGALMASLKRARGPHMKDIVATIQAEQDEAIRAPYQGVTLISGGPGTGKTVVALHRAAYLLYTHRKRLEQGGVLVVGPSDLFVNYIARVLPSLGENAVVLRAVGDVPGDVLGFTSARAENAQAAILKGSMRMLPVLRAAVNEPLVSGPELNRLRVSIKGEVLTLEQDELNKIRRAILLNNKLNQAKKAAQQALLDALWAKLPEEIAALLDIDREIFDEKITDQASYTMFLNAWWPMLSPEQVLARLADPKFLNSIAHGHMSDEEEGVLTDSLTHARGYVPDSGQPRPDWSMSDMALLDELAHMLGPVPASEQDDPLLFLDSVADANEIVTISDKLRDDREIDETQPRNYSHVLVDECQDITPMQWRMLRRRGPQASWTLVGDPAQSSYPVQEESDRAIRDLIGRAPMREFRLSTNYRSPTEIMDLAGKVVRAAYPDAVLPNSVRETGVEPLLLSVIPDELAGELKKQIMNLSQQVAGSISLITAPDDYRKFIELVEQMKLPEEVDQRVVVITALQSKGLEFDATIVISPDDIVEQTPGGERVLYVALTRPTQRLVTIDLCGKHVARWRRTLTEVN</sequence>
<evidence type="ECO:0000259" key="6">
    <source>
        <dbReference type="PROSITE" id="PS51198"/>
    </source>
</evidence>
<comment type="caution">
    <text evidence="7">The sequence shown here is derived from an EMBL/GenBank/DDBJ whole genome shotgun (WGS) entry which is preliminary data.</text>
</comment>
<dbReference type="GO" id="GO:0005829">
    <property type="term" value="C:cytosol"/>
    <property type="evidence" value="ECO:0007669"/>
    <property type="project" value="TreeGrafter"/>
</dbReference>
<evidence type="ECO:0000256" key="4">
    <source>
        <dbReference type="ARBA" id="ARBA00022840"/>
    </source>
</evidence>
<dbReference type="Pfam" id="PF00580">
    <property type="entry name" value="UvrD-helicase"/>
    <property type="match status" value="2"/>
</dbReference>